<proteinExistence type="predicted"/>
<dbReference type="InterPro" id="IPR036047">
    <property type="entry name" value="F-box-like_dom_sf"/>
</dbReference>
<dbReference type="Pfam" id="PF00646">
    <property type="entry name" value="F-box"/>
    <property type="match status" value="1"/>
</dbReference>
<feature type="domain" description="F-box" evidence="1">
    <location>
        <begin position="45"/>
        <end position="92"/>
    </location>
</feature>
<dbReference type="AlphaFoldDB" id="A0A914X9Y4"/>
<dbReference type="InterPro" id="IPR001810">
    <property type="entry name" value="F-box_dom"/>
</dbReference>
<name>A0A914X9Y4_9BILA</name>
<protein>
    <submittedName>
        <fullName evidence="3">F-box domain-containing protein</fullName>
    </submittedName>
</protein>
<dbReference type="Proteomes" id="UP000887566">
    <property type="component" value="Unplaced"/>
</dbReference>
<reference evidence="3" key="1">
    <citation type="submission" date="2022-11" db="UniProtKB">
        <authorList>
            <consortium name="WormBaseParasite"/>
        </authorList>
    </citation>
    <scope>IDENTIFICATION</scope>
</reference>
<dbReference type="WBParaSite" id="PSAMB.scaffold6669size9018.g28910.t1">
    <property type="protein sequence ID" value="PSAMB.scaffold6669size9018.g28910.t1"/>
    <property type="gene ID" value="PSAMB.scaffold6669size9018.g28910"/>
</dbReference>
<keyword evidence="2" id="KW-1185">Reference proteome</keyword>
<evidence type="ECO:0000313" key="3">
    <source>
        <dbReference type="WBParaSite" id="PSAMB.scaffold6669size9018.g28910.t1"/>
    </source>
</evidence>
<dbReference type="PROSITE" id="PS50181">
    <property type="entry name" value="FBOX"/>
    <property type="match status" value="1"/>
</dbReference>
<sequence>MSVAALEAKVAHLRAENGRLRRALGDVCGQIVCGQLTGKLPDNFLEQFNQLPDRPFEQVLRFLPARQVLTMRHVSRKFNQLIRKCSKTMPKIKRDGTVVFRRNYYGGLIGVWFDNYGEKITTTQTTAWGGDEVAAISELLRFIRIDSKIFFSEGLSAADEVLDQLSKAWLTIRPEVVIFSGDLSQTSRDSLRAFLVKVEPSIRRLHFQEAKNIPDNLLSDELISAAGRLDRLMVLPTCWGWQPDDNVVSDINIGDNTLLLMVDADLKRSYCCLTGCSGITPGGIRAFIEKWMKKQKSEPDAKSFGFNRSSKSYELTFFKCANVTPATVEEACGDLLEKDTIAEAVRSFEGDAKTIEQVRYTIQCPSSNNRLKILFHYSVRFYCYLFA</sequence>
<dbReference type="SUPFAM" id="SSF81383">
    <property type="entry name" value="F-box domain"/>
    <property type="match status" value="1"/>
</dbReference>
<evidence type="ECO:0000259" key="1">
    <source>
        <dbReference type="PROSITE" id="PS50181"/>
    </source>
</evidence>
<organism evidence="2 3">
    <name type="scientific">Plectus sambesii</name>
    <dbReference type="NCBI Taxonomy" id="2011161"/>
    <lineage>
        <taxon>Eukaryota</taxon>
        <taxon>Metazoa</taxon>
        <taxon>Ecdysozoa</taxon>
        <taxon>Nematoda</taxon>
        <taxon>Chromadorea</taxon>
        <taxon>Plectida</taxon>
        <taxon>Plectina</taxon>
        <taxon>Plectoidea</taxon>
        <taxon>Plectidae</taxon>
        <taxon>Plectus</taxon>
    </lineage>
</organism>
<evidence type="ECO:0000313" key="2">
    <source>
        <dbReference type="Proteomes" id="UP000887566"/>
    </source>
</evidence>
<accession>A0A914X9Y4</accession>